<dbReference type="STRING" id="159087.Daro_2526"/>
<feature type="coiled-coil region" evidence="5">
    <location>
        <begin position="91"/>
        <end position="121"/>
    </location>
</feature>
<dbReference type="HOGENOM" id="CLU_027562_0_4_4"/>
<dbReference type="InterPro" id="IPR025166">
    <property type="entry name" value="Integrase_DNA_bind_dom"/>
</dbReference>
<dbReference type="Gene3D" id="1.10.150.130">
    <property type="match status" value="1"/>
</dbReference>
<dbReference type="GO" id="GO:0015074">
    <property type="term" value="P:DNA integration"/>
    <property type="evidence" value="ECO:0007669"/>
    <property type="project" value="UniProtKB-KW"/>
</dbReference>
<protein>
    <submittedName>
        <fullName evidence="8">Phage integrase</fullName>
    </submittedName>
</protein>
<dbReference type="Gene3D" id="1.10.443.10">
    <property type="entry name" value="Intergrase catalytic core"/>
    <property type="match status" value="1"/>
</dbReference>
<evidence type="ECO:0000256" key="3">
    <source>
        <dbReference type="ARBA" id="ARBA00023125"/>
    </source>
</evidence>
<dbReference type="SUPFAM" id="SSF56349">
    <property type="entry name" value="DNA breaking-rejoining enzymes"/>
    <property type="match status" value="1"/>
</dbReference>
<feature type="domain" description="Tyr recombinase" evidence="7">
    <location>
        <begin position="225"/>
        <end position="419"/>
    </location>
</feature>
<evidence type="ECO:0000256" key="6">
    <source>
        <dbReference type="SAM" id="MobiDB-lite"/>
    </source>
</evidence>
<comment type="similarity">
    <text evidence="1">Belongs to the 'phage' integrase family.</text>
</comment>
<keyword evidence="2" id="KW-0229">DNA integration</keyword>
<dbReference type="eggNOG" id="COG0582">
    <property type="taxonomic scope" value="Bacteria"/>
</dbReference>
<dbReference type="GO" id="GO:0006310">
    <property type="term" value="P:DNA recombination"/>
    <property type="evidence" value="ECO:0007669"/>
    <property type="project" value="UniProtKB-KW"/>
</dbReference>
<dbReference type="InterPro" id="IPR011010">
    <property type="entry name" value="DNA_brk_join_enz"/>
</dbReference>
<evidence type="ECO:0000313" key="8">
    <source>
        <dbReference type="EMBL" id="AAZ47259.1"/>
    </source>
</evidence>
<keyword evidence="4" id="KW-0233">DNA recombination</keyword>
<feature type="region of interest" description="Disordered" evidence="6">
    <location>
        <begin position="334"/>
        <end position="367"/>
    </location>
</feature>
<gene>
    <name evidence="8" type="ordered locus">Daro_2526</name>
</gene>
<dbReference type="Pfam" id="PF13356">
    <property type="entry name" value="Arm-DNA-bind_3"/>
    <property type="match status" value="1"/>
</dbReference>
<dbReference type="Pfam" id="PF22022">
    <property type="entry name" value="Phage_int_M"/>
    <property type="match status" value="1"/>
</dbReference>
<sequence length="481" mass="54406">MGKLTVKELEALGNKDQGKKLREDGGLIGSVRCGANGASVYFDWRYRFDGKVKQIAVGAWPKLSLASIRSERDRLKVEVDGGSDPTERRKAERLKVKVDQLEEIEKQQKRLDEIVAQQTRLTVRGLFEHWAEVDLIRRKDGGKEVRRMFEKDVLPKLGTLLVTDVKKGHITLVTDPLLARGVNRMAKLVFSLVRQMFRFAVDRDYIEADPTASIRKVKIGGPDTERERVLSRAEIQTLRHQLPSARLMPQTEAAVWIVLATLCRIGELSSAKWSDIDLDNRRWRIPETKNGKPHEIYLSDFAVEHFRKVKVLSNPDIAWVYPGRDCKKALSSKSITKQLGDRQRSSEPMKRRSKSTSALALPGGKWGPHDLRRTGATMMTQLHVLPDVVEHCLNHIEENRTKRVYQRHTYEHEMQAAWKALGKNLTRLAGLHMNNTADSAAKNIPPPKKSPEARKNAASGTGAPRQLRTPALKNTPTAQTN</sequence>
<feature type="region of interest" description="Disordered" evidence="6">
    <location>
        <begin position="437"/>
        <end position="481"/>
    </location>
</feature>
<reference evidence="8" key="1">
    <citation type="submission" date="2005-08" db="EMBL/GenBank/DDBJ databases">
        <title>Complete sequence of Dechloromonas aromatica RCB.</title>
        <authorList>
            <person name="Salinero K.K."/>
            <person name="Copeland A."/>
            <person name="Lucas S."/>
            <person name="Lapidus A."/>
            <person name="Barry K."/>
            <person name="Detter J.C."/>
            <person name="Glavina T."/>
            <person name="Hammon N."/>
            <person name="Israni S."/>
            <person name="Pitluck S."/>
            <person name="Di Bartolo G."/>
            <person name="Trong S."/>
            <person name="Schmutz J."/>
            <person name="Larimer F."/>
            <person name="Land M."/>
            <person name="Ivanova N."/>
            <person name="Richardson P."/>
        </authorList>
    </citation>
    <scope>NUCLEOTIDE SEQUENCE</scope>
    <source>
        <strain evidence="8">RCB</strain>
    </source>
</reference>
<dbReference type="InterPro" id="IPR053876">
    <property type="entry name" value="Phage_int_M"/>
</dbReference>
<dbReference type="CDD" id="cd00801">
    <property type="entry name" value="INT_P4_C"/>
    <property type="match status" value="1"/>
</dbReference>
<evidence type="ECO:0000256" key="4">
    <source>
        <dbReference type="ARBA" id="ARBA00023172"/>
    </source>
</evidence>
<name>Q47D22_DECAR</name>
<dbReference type="GO" id="GO:0003677">
    <property type="term" value="F:DNA binding"/>
    <property type="evidence" value="ECO:0007669"/>
    <property type="project" value="UniProtKB-KW"/>
</dbReference>
<dbReference type="InterPro" id="IPR013762">
    <property type="entry name" value="Integrase-like_cat_sf"/>
</dbReference>
<feature type="compositionally biased region" description="Basic and acidic residues" evidence="6">
    <location>
        <begin position="339"/>
        <end position="350"/>
    </location>
</feature>
<dbReference type="InterPro" id="IPR050808">
    <property type="entry name" value="Phage_Integrase"/>
</dbReference>
<organism evidence="8">
    <name type="scientific">Dechloromonas aromatica (strain RCB)</name>
    <dbReference type="NCBI Taxonomy" id="159087"/>
    <lineage>
        <taxon>Bacteria</taxon>
        <taxon>Pseudomonadati</taxon>
        <taxon>Pseudomonadota</taxon>
        <taxon>Betaproteobacteria</taxon>
        <taxon>Rhodocyclales</taxon>
        <taxon>Azonexaceae</taxon>
        <taxon>Dechloromonas</taxon>
    </lineage>
</organism>
<proteinExistence type="inferred from homology"/>
<dbReference type="InterPro" id="IPR038488">
    <property type="entry name" value="Integrase_DNA-bd_sf"/>
</dbReference>
<dbReference type="Gene3D" id="3.30.160.390">
    <property type="entry name" value="Integrase, DNA-binding domain"/>
    <property type="match status" value="1"/>
</dbReference>
<feature type="compositionally biased region" description="Polar residues" evidence="6">
    <location>
        <begin position="472"/>
        <end position="481"/>
    </location>
</feature>
<dbReference type="PANTHER" id="PTHR30629:SF2">
    <property type="entry name" value="PROPHAGE INTEGRASE INTS-RELATED"/>
    <property type="match status" value="1"/>
</dbReference>
<evidence type="ECO:0000256" key="1">
    <source>
        <dbReference type="ARBA" id="ARBA00008857"/>
    </source>
</evidence>
<dbReference type="PROSITE" id="PS51898">
    <property type="entry name" value="TYR_RECOMBINASE"/>
    <property type="match status" value="1"/>
</dbReference>
<dbReference type="PANTHER" id="PTHR30629">
    <property type="entry name" value="PROPHAGE INTEGRASE"/>
    <property type="match status" value="1"/>
</dbReference>
<evidence type="ECO:0000256" key="2">
    <source>
        <dbReference type="ARBA" id="ARBA00022908"/>
    </source>
</evidence>
<keyword evidence="5" id="KW-0175">Coiled coil</keyword>
<dbReference type="InterPro" id="IPR002104">
    <property type="entry name" value="Integrase_catalytic"/>
</dbReference>
<dbReference type="Pfam" id="PF00589">
    <property type="entry name" value="Phage_integrase"/>
    <property type="match status" value="1"/>
</dbReference>
<dbReference type="KEGG" id="dar:Daro_2526"/>
<evidence type="ECO:0000256" key="5">
    <source>
        <dbReference type="SAM" id="Coils"/>
    </source>
</evidence>
<accession>Q47D22</accession>
<keyword evidence="3" id="KW-0238">DNA-binding</keyword>
<dbReference type="InterPro" id="IPR010998">
    <property type="entry name" value="Integrase_recombinase_N"/>
</dbReference>
<dbReference type="OrthoDB" id="9775880at2"/>
<dbReference type="AlphaFoldDB" id="Q47D22"/>
<dbReference type="EMBL" id="CP000089">
    <property type="protein sequence ID" value="AAZ47259.1"/>
    <property type="molecule type" value="Genomic_DNA"/>
</dbReference>
<evidence type="ECO:0000259" key="7">
    <source>
        <dbReference type="PROSITE" id="PS51898"/>
    </source>
</evidence>